<name>A0A419SUX5_9FIRM</name>
<sequence>MNKKFLEKEIEIILQNARSIHKKPIEAYLRMLGNPKTVGEFLEILSNSVKENSSKQTICFKIIERSNIGDFFPYVIDIIRDSRNNIQVQTTFKSLRVLPDDIKTLKEYMSIIIDLMKNNVDTEVIYHGVCLIYRIIKKISSVRGIFSRVKNNFRF</sequence>
<dbReference type="EMBL" id="MCIB01000039">
    <property type="protein sequence ID" value="RKD29032.1"/>
    <property type="molecule type" value="Genomic_DNA"/>
</dbReference>
<gene>
    <name evidence="1" type="ORF">BET03_06720</name>
</gene>
<dbReference type="RefSeq" id="WP_120170692.1">
    <property type="nucleotide sequence ID" value="NZ_MCIB01000039.1"/>
</dbReference>
<evidence type="ECO:0000313" key="2">
    <source>
        <dbReference type="Proteomes" id="UP000284177"/>
    </source>
</evidence>
<dbReference type="Proteomes" id="UP000284177">
    <property type="component" value="Unassembled WGS sequence"/>
</dbReference>
<reference evidence="1 2" key="1">
    <citation type="submission" date="2016-08" db="EMBL/GenBank/DDBJ databases">
        <title>Novel Firmicutes and Novel Genomes.</title>
        <authorList>
            <person name="Poppleton D.I."/>
            <person name="Gribaldo S."/>
        </authorList>
    </citation>
    <scope>NUCLEOTIDE SEQUENCE [LARGE SCALE GENOMIC DNA]</scope>
    <source>
        <strain evidence="1 2">CTT3</strain>
    </source>
</reference>
<protein>
    <submittedName>
        <fullName evidence="1">Uncharacterized protein</fullName>
    </submittedName>
</protein>
<keyword evidence="2" id="KW-1185">Reference proteome</keyword>
<dbReference type="OrthoDB" id="1953600at2"/>
<proteinExistence type="predicted"/>
<dbReference type="AlphaFoldDB" id="A0A419SUX5"/>
<comment type="caution">
    <text evidence="1">The sequence shown here is derived from an EMBL/GenBank/DDBJ whole genome shotgun (WGS) entry which is preliminary data.</text>
</comment>
<evidence type="ECO:0000313" key="1">
    <source>
        <dbReference type="EMBL" id="RKD29032.1"/>
    </source>
</evidence>
<organism evidence="1 2">
    <name type="scientific">Thermohalobacter berrensis</name>
    <dbReference type="NCBI Taxonomy" id="99594"/>
    <lineage>
        <taxon>Bacteria</taxon>
        <taxon>Bacillati</taxon>
        <taxon>Bacillota</taxon>
        <taxon>Tissierellia</taxon>
        <taxon>Tissierellales</taxon>
        <taxon>Thermohalobacteraceae</taxon>
        <taxon>Thermohalobacter</taxon>
    </lineage>
</organism>
<accession>A0A419SUX5</accession>